<organism evidence="5 6">
    <name type="scientific">Anaeramoeba flamelloides</name>
    <dbReference type="NCBI Taxonomy" id="1746091"/>
    <lineage>
        <taxon>Eukaryota</taxon>
        <taxon>Metamonada</taxon>
        <taxon>Anaeramoebidae</taxon>
        <taxon>Anaeramoeba</taxon>
    </lineage>
</organism>
<gene>
    <name evidence="5" type="ORF">M0812_08488</name>
</gene>
<feature type="transmembrane region" description="Helical" evidence="3">
    <location>
        <begin position="2014"/>
        <end position="2034"/>
    </location>
</feature>
<keyword evidence="3" id="KW-0812">Transmembrane</keyword>
<feature type="region of interest" description="Disordered" evidence="2">
    <location>
        <begin position="580"/>
        <end position="639"/>
    </location>
</feature>
<feature type="transmembrane region" description="Helical" evidence="3">
    <location>
        <begin position="1425"/>
        <end position="1448"/>
    </location>
</feature>
<feature type="transmembrane region" description="Helical" evidence="3">
    <location>
        <begin position="1383"/>
        <end position="1404"/>
    </location>
</feature>
<feature type="signal peptide" evidence="4">
    <location>
        <begin position="1"/>
        <end position="22"/>
    </location>
</feature>
<keyword evidence="3" id="KW-1133">Transmembrane helix</keyword>
<feature type="transmembrane region" description="Helical" evidence="3">
    <location>
        <begin position="1031"/>
        <end position="1053"/>
    </location>
</feature>
<feature type="transmembrane region" description="Helical" evidence="3">
    <location>
        <begin position="1468"/>
        <end position="1488"/>
    </location>
</feature>
<proteinExistence type="predicted"/>
<evidence type="ECO:0000256" key="4">
    <source>
        <dbReference type="SAM" id="SignalP"/>
    </source>
</evidence>
<feature type="compositionally biased region" description="Low complexity" evidence="2">
    <location>
        <begin position="603"/>
        <end position="620"/>
    </location>
</feature>
<keyword evidence="4" id="KW-0732">Signal</keyword>
<dbReference type="GO" id="GO:0005615">
    <property type="term" value="C:extracellular space"/>
    <property type="evidence" value="ECO:0007669"/>
    <property type="project" value="TreeGrafter"/>
</dbReference>
<feature type="compositionally biased region" description="Low complexity" evidence="2">
    <location>
        <begin position="1588"/>
        <end position="1612"/>
    </location>
</feature>
<dbReference type="PANTHER" id="PTHR37458:SF1">
    <property type="entry name" value="THISBE"/>
    <property type="match status" value="1"/>
</dbReference>
<feature type="compositionally biased region" description="Polar residues" evidence="2">
    <location>
        <begin position="1242"/>
        <end position="1257"/>
    </location>
</feature>
<keyword evidence="3" id="KW-0472">Membrane</keyword>
<feature type="transmembrane region" description="Helical" evidence="3">
    <location>
        <begin position="1133"/>
        <end position="1155"/>
    </location>
</feature>
<feature type="transmembrane region" description="Helical" evidence="3">
    <location>
        <begin position="1955"/>
        <end position="1978"/>
    </location>
</feature>
<dbReference type="GO" id="GO:0048018">
    <property type="term" value="F:receptor ligand activity"/>
    <property type="evidence" value="ECO:0007669"/>
    <property type="project" value="TreeGrafter"/>
</dbReference>
<feature type="compositionally biased region" description="Low complexity" evidence="2">
    <location>
        <begin position="1258"/>
        <end position="1280"/>
    </location>
</feature>
<comment type="caution">
    <text evidence="5">The sequence shown here is derived from an EMBL/GenBank/DDBJ whole genome shotgun (WGS) entry which is preliminary data.</text>
</comment>
<feature type="transmembrane region" description="Helical" evidence="3">
    <location>
        <begin position="1065"/>
        <end position="1088"/>
    </location>
</feature>
<feature type="transmembrane region" description="Helical" evidence="3">
    <location>
        <begin position="1984"/>
        <end position="2002"/>
    </location>
</feature>
<feature type="transmembrane region" description="Helical" evidence="3">
    <location>
        <begin position="1678"/>
        <end position="1699"/>
    </location>
</feature>
<feature type="transmembrane region" description="Helical" evidence="3">
    <location>
        <begin position="887"/>
        <end position="907"/>
    </location>
</feature>
<feature type="coiled-coil region" evidence="1">
    <location>
        <begin position="1538"/>
        <end position="1570"/>
    </location>
</feature>
<evidence type="ECO:0000313" key="6">
    <source>
        <dbReference type="Proteomes" id="UP001146793"/>
    </source>
</evidence>
<feature type="transmembrane region" description="Helical" evidence="3">
    <location>
        <begin position="1737"/>
        <end position="1757"/>
    </location>
</feature>
<sequence>MIRISIPCLSILIFVLFCVARSATTWHAATYILTQNAFNDAPQRYQTFVNEAIEYIEKAKLPDRHSGGGCHNTYDIYGSRATKKITLIPNSLSIKIGNSQVVANFKLQLDMVVPIYYEAKWKILFWCCSKNICDGNVDISALLDITTTFDVKWNKPTSKLSVTLEPLTISYTNLQYSGCHVPSWMNWFVDVKSIIHNAVTTILQNFANSMSQTWSAPQTFEPIDDIFFSYQINNLTFIPDTSINADVNGVLQAQVLDNQNQKVNVTWDCPGSQSNIDLPRSWNTSEIVDDEKLILLNGARFSNAVLSGMGWAVEITGNEEGEEQVKILDAVLDINITYSAPLFTIPSNGNLSLYIDHGLIYSTCDNKTRNITDLSPPLKYSYDLDRDQINDKYNIDFDFGMDPNGKNSQEGSELENYSQLAIPEQIGSTIFNFSFSDISGFGNITYTGNDDPGFTICISSIDTSNFQFEIYEPKIPLPKNLVDSMLVELALQIVPHLNKYFSKHPFFIPKKYAPWTPHPILKILNINKTVNGFVQLNSFCACNKASTYWIPCTNINCQSSEKPDIQISKSNSKEMLASNSKFIQVNNNNKKHNDENENEKKNNLNNNNKNKCNKCNTNNKSENEEENEKSSKLSKASNKNIPKGDSSIIYLSTYDSSECKLNKIGQKLFLQPLTDTGGVCKQNPYTSIEITYYSLSKDDGKLELYCQFPNCTGCRIIYKDWDYNTCIKNEGSSGSYYIQKYNSDKFCFGPIHSDTESVDDHLFLKQFENKKNCELKSTDHSLAHITYLTKQTVNQTICQENWRNTSSNSIALNGTQFSLKLDCDFICTNCTNTINQISLNECLLQSNADYKVNYTTTIVYGKKLNFCYAKKKKSNDNNTTAKKALKIVFIILAILIFVALIILLIYYYRKNNRYVHRTLDFIINCLNWLLNRVILRFGKYLLNKIIRLLLIMKYLFTKYIGFRKKLPGFDSQIHTLFGVLSCIPFIVIAVLFKKRSPFDLFSDDTLETLGVSVSQLNSNEMTIVFDNWTELGCWLCVYVTIFNLIVYLAQYFLKSIKTSKPLRNMRIFASICYPICILIILLIFPFFINFSKLLTLKPKTGHYITDDPKIRSDVDEIIGTVFMGVTLQYVTGLFLFFLHSVVPGVYFATAVFVLYSMQKKRPVIKVKHFNDKYDLIPNADDEPQFKPKENFNYVIPTIIKGKKTKKKKNSFKKVKNEKKVVNEKILRNNNLKNVDNNNKLLSGSNQPMNIQNSPNTDLESVSELDSNSNSESPNNSNVSGSGSGSGSGNSSSSSSSSELGYLSNSSSSSTTSSSEIDPEVIPIFQPVDTTIEEVKANDKIENISSKVKILMNMISLFPYIQACAEIMPVIILNQTFTANFLWITIWISEWVLLIIFSWHLKYVFSKSIGCFFKKSTPRWVISRKLYNSLIIALVLHLITFVIGNIWIFKIEKDHIQFDQNTNNPIIQMQIWLLISSFVIFSVITYFMLSRLTYDDEEEAKLLGITNYNYNSYDLDNSTMGQFLSFKNNKDLESVFKFKKDQNKESDDITIEKNNIKKEIYKRQKEFLEINEEFSDFNFFNKKFDENNNNKNNINNNNNNNNSKNNNNNNSTLNKKENLMKKNNEIIQNYQNRQINLHNNNTFLKKVLYVLKVIWDFFIETKERKDTVKYGNRISGRRIFLIFGFIAYIYIVSDQLHYLLTSSSQSMIENIFLDMGMTLKWPKDGDLFNGAFDLFRKALWIAFGFSVAAVIFFCRSLYEDIIKGNFKSSKFYVMIASLCVAGNILSIPMFNYLRASNLSEICPFCAPKFNKMIKFMSQNIIGMMIAGVFTFKFILVIISIPIALVRAATLMLQKQVQIWGLMDTSWEIEQLALNSQNLNLNKTFSNLNSKKGQNSKQLSLAYHDPNQKKNVNNLDKSIFGSKDQDLNYKSILSSNYLITDEETKKRRIKLQTLRNIILSSSILTIPLTLLVGLIFSQIANQDKSVQYLTIAYWLIPPIPLFIGHIYYKNRVYFHYAIWLTLYLGILIALVISQLVHHQKMSIFWDTLKSFDFYCELVAEVGLANVLLSDSLYDQISQDN</sequence>
<feature type="transmembrane region" description="Helical" evidence="3">
    <location>
        <begin position="1819"/>
        <end position="1844"/>
    </location>
</feature>
<feature type="region of interest" description="Disordered" evidence="2">
    <location>
        <begin position="1587"/>
        <end position="1613"/>
    </location>
</feature>
<feature type="compositionally biased region" description="Basic and acidic residues" evidence="2">
    <location>
        <begin position="591"/>
        <end position="602"/>
    </location>
</feature>
<feature type="compositionally biased region" description="Low complexity" evidence="2">
    <location>
        <begin position="1288"/>
        <end position="1314"/>
    </location>
</feature>
<evidence type="ECO:0000256" key="3">
    <source>
        <dbReference type="SAM" id="Phobius"/>
    </source>
</evidence>
<feature type="transmembrane region" description="Helical" evidence="3">
    <location>
        <begin position="1769"/>
        <end position="1789"/>
    </location>
</feature>
<name>A0AAV8A067_9EUKA</name>
<feature type="chain" id="PRO_5043395358" evidence="4">
    <location>
        <begin position="23"/>
        <end position="2078"/>
    </location>
</feature>
<evidence type="ECO:0000256" key="1">
    <source>
        <dbReference type="SAM" id="Coils"/>
    </source>
</evidence>
<protein>
    <submittedName>
        <fullName evidence="5">Uncharacterized protein</fullName>
    </submittedName>
</protein>
<feature type="transmembrane region" description="Helical" evidence="3">
    <location>
        <begin position="1349"/>
        <end position="1371"/>
    </location>
</feature>
<feature type="transmembrane region" description="Helical" evidence="3">
    <location>
        <begin position="973"/>
        <end position="992"/>
    </location>
</feature>
<dbReference type="PANTHER" id="PTHR37458">
    <property type="entry name" value="THISBE"/>
    <property type="match status" value="1"/>
</dbReference>
<evidence type="ECO:0000313" key="5">
    <source>
        <dbReference type="EMBL" id="KAJ3445953.1"/>
    </source>
</evidence>
<keyword evidence="1" id="KW-0175">Coiled coil</keyword>
<feature type="compositionally biased region" description="Low complexity" evidence="2">
    <location>
        <begin position="1227"/>
        <end position="1241"/>
    </location>
</feature>
<accession>A0AAV8A067</accession>
<dbReference type="EMBL" id="JANTQA010000021">
    <property type="protein sequence ID" value="KAJ3445953.1"/>
    <property type="molecule type" value="Genomic_DNA"/>
</dbReference>
<dbReference type="Proteomes" id="UP001146793">
    <property type="component" value="Unassembled WGS sequence"/>
</dbReference>
<feature type="region of interest" description="Disordered" evidence="2">
    <location>
        <begin position="1222"/>
        <end position="1314"/>
    </location>
</feature>
<reference evidence="5" key="1">
    <citation type="submission" date="2022-08" db="EMBL/GenBank/DDBJ databases">
        <title>Novel sulphate-reducing endosymbionts in the free-living metamonad Anaeramoeba.</title>
        <authorList>
            <person name="Jerlstrom-Hultqvist J."/>
            <person name="Cepicka I."/>
            <person name="Gallot-Lavallee L."/>
            <person name="Salas-Leiva D."/>
            <person name="Curtis B.A."/>
            <person name="Zahonova K."/>
            <person name="Pipaliya S."/>
            <person name="Dacks J."/>
            <person name="Roger A.J."/>
        </authorList>
    </citation>
    <scope>NUCLEOTIDE SEQUENCE</scope>
    <source>
        <strain evidence="5">Busselton2</strain>
    </source>
</reference>
<evidence type="ECO:0000256" key="2">
    <source>
        <dbReference type="SAM" id="MobiDB-lite"/>
    </source>
</evidence>